<dbReference type="EMBL" id="JADEYP010000010">
    <property type="protein sequence ID" value="MCA5004941.1"/>
    <property type="molecule type" value="Genomic_DNA"/>
</dbReference>
<accession>A0ABS7Z432</accession>
<evidence type="ECO:0000313" key="5">
    <source>
        <dbReference type="Proteomes" id="UP001165302"/>
    </source>
</evidence>
<reference evidence="4" key="1">
    <citation type="submission" date="2020-10" db="EMBL/GenBank/DDBJ databases">
        <authorList>
            <person name="Lu T."/>
            <person name="Wang Q."/>
            <person name="Han X."/>
        </authorList>
    </citation>
    <scope>NUCLEOTIDE SEQUENCE</scope>
    <source>
        <strain evidence="4">WQ 366</strain>
    </source>
</reference>
<dbReference type="PANTHER" id="PTHR10161:SF14">
    <property type="entry name" value="TARTRATE-RESISTANT ACID PHOSPHATASE TYPE 5"/>
    <property type="match status" value="1"/>
</dbReference>
<feature type="domain" description="Calcineurin-like phosphoesterase" evidence="3">
    <location>
        <begin position="23"/>
        <end position="210"/>
    </location>
</feature>
<dbReference type="InterPro" id="IPR051558">
    <property type="entry name" value="Metallophosphoesterase_PAP"/>
</dbReference>
<dbReference type="InterPro" id="IPR029052">
    <property type="entry name" value="Metallo-depent_PP-like"/>
</dbReference>
<evidence type="ECO:0000259" key="3">
    <source>
        <dbReference type="Pfam" id="PF00149"/>
    </source>
</evidence>
<evidence type="ECO:0000256" key="1">
    <source>
        <dbReference type="ARBA" id="ARBA00022729"/>
    </source>
</evidence>
<keyword evidence="1" id="KW-0732">Signal</keyword>
<dbReference type="SUPFAM" id="SSF56300">
    <property type="entry name" value="Metallo-dependent phosphatases"/>
    <property type="match status" value="1"/>
</dbReference>
<gene>
    <name evidence="4" type="ORF">IPZ78_07205</name>
</gene>
<dbReference type="Gene3D" id="3.60.21.10">
    <property type="match status" value="2"/>
</dbReference>
<sequence>MRALLLPLLLLWFNGFGQVIEHRLILFGDAGEINNGQKQSINKAIELLLPNKTSVYFLGDNIYPYGMSLESKQRKETIDILESQFLPFIKKNTSVTFIPGNHDWDHSRQLGLEKIKAQEAYILSQNITNLQFVPKAGTSDIFSKEITNSAKVILFDSEYWLFPFHANPDSALSIDVRNRFLEDLKTELELNTGKTIFILSHHPMRSYGEHGKNITWKDHVFPLTRISKNLYVPLPILGSLYPLVRTKIFHSAEDISHPLYKNLVKDITEITNKYPNVVFVAGHDHGLQLIEDNNFIQIVTGSGAKRSFIASHSTQKFVSNKQGFCMVDFLDTGDFTITYFTVSNDQINKSYEFTIPKLK</sequence>
<keyword evidence="5" id="KW-1185">Reference proteome</keyword>
<proteinExistence type="predicted"/>
<dbReference type="RefSeq" id="WP_225552331.1">
    <property type="nucleotide sequence ID" value="NZ_JADEYP010000010.1"/>
</dbReference>
<keyword evidence="2" id="KW-0378">Hydrolase</keyword>
<evidence type="ECO:0000256" key="2">
    <source>
        <dbReference type="ARBA" id="ARBA00022801"/>
    </source>
</evidence>
<protein>
    <submittedName>
        <fullName evidence="4">Metallophosphoesterase</fullName>
    </submittedName>
</protein>
<organism evidence="4 5">
    <name type="scientific">Sphingobacterium bovistauri</name>
    <dbReference type="NCBI Taxonomy" id="2781959"/>
    <lineage>
        <taxon>Bacteria</taxon>
        <taxon>Pseudomonadati</taxon>
        <taxon>Bacteroidota</taxon>
        <taxon>Sphingobacteriia</taxon>
        <taxon>Sphingobacteriales</taxon>
        <taxon>Sphingobacteriaceae</taxon>
        <taxon>Sphingobacterium</taxon>
    </lineage>
</organism>
<evidence type="ECO:0000313" key="4">
    <source>
        <dbReference type="EMBL" id="MCA5004941.1"/>
    </source>
</evidence>
<comment type="caution">
    <text evidence="4">The sequence shown here is derived from an EMBL/GenBank/DDBJ whole genome shotgun (WGS) entry which is preliminary data.</text>
</comment>
<name>A0ABS7Z432_9SPHI</name>
<dbReference type="PANTHER" id="PTHR10161">
    <property type="entry name" value="TARTRATE-RESISTANT ACID PHOSPHATASE TYPE 5"/>
    <property type="match status" value="1"/>
</dbReference>
<dbReference type="InterPro" id="IPR004843">
    <property type="entry name" value="Calcineurin-like_PHP"/>
</dbReference>
<dbReference type="Pfam" id="PF00149">
    <property type="entry name" value="Metallophos"/>
    <property type="match status" value="1"/>
</dbReference>
<dbReference type="Proteomes" id="UP001165302">
    <property type="component" value="Unassembled WGS sequence"/>
</dbReference>